<feature type="signal peptide" evidence="3">
    <location>
        <begin position="1"/>
        <end position="24"/>
    </location>
</feature>
<evidence type="ECO:0000313" key="6">
    <source>
        <dbReference type="Proteomes" id="UP000095300"/>
    </source>
</evidence>
<dbReference type="PRINTS" id="PR00421">
    <property type="entry name" value="THIOREDOXIN"/>
</dbReference>
<dbReference type="OrthoDB" id="74910at2759"/>
<dbReference type="EnsemblMetazoa" id="SCAU002043-RA">
    <property type="protein sequence ID" value="SCAU002043-PA"/>
    <property type="gene ID" value="SCAU002043"/>
</dbReference>
<dbReference type="Pfam" id="PF00085">
    <property type="entry name" value="Thioredoxin"/>
    <property type="match status" value="3"/>
</dbReference>
<protein>
    <recommendedName>
        <fullName evidence="4">Thioredoxin domain-containing protein</fullName>
    </recommendedName>
</protein>
<dbReference type="STRING" id="35570.A0A1I8NU39"/>
<reference evidence="5" key="1">
    <citation type="submission" date="2020-05" db="UniProtKB">
        <authorList>
            <consortium name="EnsemblMetazoa"/>
        </authorList>
    </citation>
    <scope>IDENTIFICATION</scope>
    <source>
        <strain evidence="5">USDA</strain>
    </source>
</reference>
<dbReference type="InterPro" id="IPR017937">
    <property type="entry name" value="Thioredoxin_CS"/>
</dbReference>
<proteinExistence type="inferred from homology"/>
<dbReference type="PROSITE" id="PS00194">
    <property type="entry name" value="THIOREDOXIN_1"/>
    <property type="match status" value="2"/>
</dbReference>
<dbReference type="SUPFAM" id="SSF52833">
    <property type="entry name" value="Thioredoxin-like"/>
    <property type="match status" value="4"/>
</dbReference>
<dbReference type="PANTHER" id="PTHR45672:SF2">
    <property type="entry name" value="PROTEIN DISULFIDE-ISOMERASE A5"/>
    <property type="match status" value="1"/>
</dbReference>
<evidence type="ECO:0000256" key="3">
    <source>
        <dbReference type="SAM" id="SignalP"/>
    </source>
</evidence>
<dbReference type="InterPro" id="IPR013766">
    <property type="entry name" value="Thioredoxin_domain"/>
</dbReference>
<dbReference type="Proteomes" id="UP000095300">
    <property type="component" value="Unassembled WGS sequence"/>
</dbReference>
<feature type="region of interest" description="Disordered" evidence="2">
    <location>
        <begin position="378"/>
        <end position="398"/>
    </location>
</feature>
<dbReference type="CDD" id="cd02997">
    <property type="entry name" value="PDI_a_PDIR"/>
    <property type="match status" value="3"/>
</dbReference>
<dbReference type="PANTHER" id="PTHR45672">
    <property type="entry name" value="PROTEIN DISULFIDE-ISOMERASE C17H9.14C-RELATED"/>
    <property type="match status" value="1"/>
</dbReference>
<dbReference type="FunFam" id="3.40.30.10:FF:000029">
    <property type="entry name" value="protein disulfide-isomerase A5 isoform X2"/>
    <property type="match status" value="1"/>
</dbReference>
<accession>A0A1I8NU39</accession>
<dbReference type="GO" id="GO:0003756">
    <property type="term" value="F:protein disulfide isomerase activity"/>
    <property type="evidence" value="ECO:0007669"/>
    <property type="project" value="InterPro"/>
</dbReference>
<feature type="domain" description="Thioredoxin" evidence="4">
    <location>
        <begin position="386"/>
        <end position="508"/>
    </location>
</feature>
<dbReference type="Gene3D" id="3.40.30.10">
    <property type="entry name" value="Glutaredoxin"/>
    <property type="match status" value="4"/>
</dbReference>
<organism evidence="5 6">
    <name type="scientific">Stomoxys calcitrans</name>
    <name type="common">Stable fly</name>
    <name type="synonym">Conops calcitrans</name>
    <dbReference type="NCBI Taxonomy" id="35570"/>
    <lineage>
        <taxon>Eukaryota</taxon>
        <taxon>Metazoa</taxon>
        <taxon>Ecdysozoa</taxon>
        <taxon>Arthropoda</taxon>
        <taxon>Hexapoda</taxon>
        <taxon>Insecta</taxon>
        <taxon>Pterygota</taxon>
        <taxon>Neoptera</taxon>
        <taxon>Endopterygota</taxon>
        <taxon>Diptera</taxon>
        <taxon>Brachycera</taxon>
        <taxon>Muscomorpha</taxon>
        <taxon>Muscoidea</taxon>
        <taxon>Muscidae</taxon>
        <taxon>Stomoxys</taxon>
    </lineage>
</organism>
<dbReference type="InterPro" id="IPR046374">
    <property type="entry name" value="PDI_a_PDIR"/>
</dbReference>
<evidence type="ECO:0000256" key="1">
    <source>
        <dbReference type="ARBA" id="ARBA00006347"/>
    </source>
</evidence>
<evidence type="ECO:0000259" key="4">
    <source>
        <dbReference type="PROSITE" id="PS51352"/>
    </source>
</evidence>
<comment type="similarity">
    <text evidence="1">Belongs to the protein disulfide isomerase family.</text>
</comment>
<evidence type="ECO:0000313" key="5">
    <source>
        <dbReference type="EnsemblMetazoa" id="SCAU002043-PA"/>
    </source>
</evidence>
<dbReference type="VEuPathDB" id="VectorBase:SCAU002043"/>
<keyword evidence="3" id="KW-0732">Signal</keyword>
<dbReference type="KEGG" id="scac:106081396"/>
<feature type="domain" description="Thioredoxin" evidence="4">
    <location>
        <begin position="259"/>
        <end position="384"/>
    </location>
</feature>
<keyword evidence="6" id="KW-1185">Reference proteome</keyword>
<dbReference type="InterPro" id="IPR036249">
    <property type="entry name" value="Thioredoxin-like_sf"/>
</dbReference>
<dbReference type="PROSITE" id="PS51352">
    <property type="entry name" value="THIOREDOXIN_2"/>
    <property type="match status" value="3"/>
</dbReference>
<dbReference type="GO" id="GO:0006457">
    <property type="term" value="P:protein folding"/>
    <property type="evidence" value="ECO:0007669"/>
    <property type="project" value="TreeGrafter"/>
</dbReference>
<feature type="chain" id="PRO_5009325489" description="Thioredoxin domain-containing protein" evidence="3">
    <location>
        <begin position="25"/>
        <end position="521"/>
    </location>
</feature>
<sequence>MQLTQLTTIFLAILTPTIIKPAVGKVNSKSAIIEDIVEYKDFKKLLRTKTNVLVLFSSNGKQSAEQIRVFKETADAVKGTGTMVLMDCSQAEKKKLCKKLKVNPEPVALKHYKDGDFHKDYDRQMSVTSMVNFMRDPAGDLPWEEDPVGKDVIHFGDYASFIKHLKKDIRPMLVMFYVPWCGFCKRLKPDFSKAATELKSEGYLLAGMDVERQENALARRVYNITGFPTIIYFENGKFKQIYEGDNNKDGIMAFMRDPSSVTIKKPKELEWSADTNSEIVHLTKQGFEPALKDEKSVLVMFYAPWCGHCKRMKPEYEKAALEMKQKNVPGVLAALDATKESAIAEQYKVKGYPTIKYFVNGQFKFDVNVRDADKIIEFMKDPKEPPPPPPPEKSWEEEEDTEVVFLNDQNFATTLKRKKHALVMFYAPWCGHCKSTKPEFNAAAKALKDDSRMILAAVDCTRDNAVCSQHDVRGYPTIKYFSYLKTKQEYNGGRKREDFIAYMKKANDIVPKAKTEQHEEL</sequence>
<dbReference type="GO" id="GO:0005783">
    <property type="term" value="C:endoplasmic reticulum"/>
    <property type="evidence" value="ECO:0007669"/>
    <property type="project" value="TreeGrafter"/>
</dbReference>
<dbReference type="InterPro" id="IPR051063">
    <property type="entry name" value="PDI"/>
</dbReference>
<feature type="domain" description="Thioredoxin" evidence="4">
    <location>
        <begin position="132"/>
        <end position="256"/>
    </location>
</feature>
<name>A0A1I8NU39_STOCA</name>
<evidence type="ECO:0000256" key="2">
    <source>
        <dbReference type="SAM" id="MobiDB-lite"/>
    </source>
</evidence>
<dbReference type="AlphaFoldDB" id="A0A1I8NU39"/>
<gene>
    <name evidence="5" type="primary">106081396</name>
</gene>